<dbReference type="EMBL" id="JABDTM020030286">
    <property type="protein sequence ID" value="KAH0807490.1"/>
    <property type="molecule type" value="Genomic_DNA"/>
</dbReference>
<evidence type="ECO:0000256" key="9">
    <source>
        <dbReference type="SAM" id="SignalP"/>
    </source>
</evidence>
<feature type="transmembrane region" description="Helical" evidence="8">
    <location>
        <begin position="221"/>
        <end position="245"/>
    </location>
</feature>
<evidence type="ECO:0000256" key="8">
    <source>
        <dbReference type="RuleBase" id="RU363108"/>
    </source>
</evidence>
<dbReference type="GO" id="GO:0030424">
    <property type="term" value="C:axon"/>
    <property type="evidence" value="ECO:0007669"/>
    <property type="project" value="TreeGrafter"/>
</dbReference>
<proteinExistence type="inferred from homology"/>
<evidence type="ECO:0000313" key="12">
    <source>
        <dbReference type="Proteomes" id="UP000719412"/>
    </source>
</evidence>
<evidence type="ECO:0000256" key="3">
    <source>
        <dbReference type="ARBA" id="ARBA00022692"/>
    </source>
</evidence>
<evidence type="ECO:0000313" key="10">
    <source>
        <dbReference type="EMBL" id="KAH0807480.1"/>
    </source>
</evidence>
<dbReference type="GO" id="GO:0050909">
    <property type="term" value="P:sensory perception of taste"/>
    <property type="evidence" value="ECO:0007669"/>
    <property type="project" value="InterPro"/>
</dbReference>
<gene>
    <name evidence="11" type="ORF">GEV33_015301</name>
    <name evidence="10" type="ORF">GEV33_015311</name>
</gene>
<dbReference type="PANTHER" id="PTHR21143:SF104">
    <property type="entry name" value="GUSTATORY RECEPTOR 8A-RELATED"/>
    <property type="match status" value="1"/>
</dbReference>
<evidence type="ECO:0000313" key="11">
    <source>
        <dbReference type="EMBL" id="KAH0807490.1"/>
    </source>
</evidence>
<dbReference type="GO" id="GO:0008049">
    <property type="term" value="P:male courtship behavior"/>
    <property type="evidence" value="ECO:0007669"/>
    <property type="project" value="TreeGrafter"/>
</dbReference>
<dbReference type="Proteomes" id="UP000719412">
    <property type="component" value="Unassembled WGS sequence"/>
</dbReference>
<dbReference type="GO" id="GO:0007635">
    <property type="term" value="P:chemosensory behavior"/>
    <property type="evidence" value="ECO:0007669"/>
    <property type="project" value="TreeGrafter"/>
</dbReference>
<dbReference type="GO" id="GO:0043025">
    <property type="term" value="C:neuronal cell body"/>
    <property type="evidence" value="ECO:0007669"/>
    <property type="project" value="TreeGrafter"/>
</dbReference>
<dbReference type="InterPro" id="IPR013604">
    <property type="entry name" value="7TM_chemorcpt"/>
</dbReference>
<feature type="chain" id="PRO_5035391860" description="Gustatory receptor" evidence="9">
    <location>
        <begin position="18"/>
        <end position="363"/>
    </location>
</feature>
<evidence type="ECO:0000256" key="5">
    <source>
        <dbReference type="ARBA" id="ARBA00023136"/>
    </source>
</evidence>
<reference evidence="11" key="2">
    <citation type="submission" date="2021-08" db="EMBL/GenBank/DDBJ databases">
        <authorList>
            <person name="Eriksson T."/>
        </authorList>
    </citation>
    <scope>NUCLEOTIDE SEQUENCE</scope>
    <source>
        <strain evidence="11">Stoneville</strain>
        <tissue evidence="11">Whole head</tissue>
    </source>
</reference>
<name>A0A8J6GWN5_TENMO</name>
<dbReference type="GO" id="GO:0005886">
    <property type="term" value="C:plasma membrane"/>
    <property type="evidence" value="ECO:0007669"/>
    <property type="project" value="UniProtKB-SubCell"/>
</dbReference>
<dbReference type="AlphaFoldDB" id="A0A8J6GWN5"/>
<comment type="caution">
    <text evidence="11">The sequence shown here is derived from an EMBL/GenBank/DDBJ whole genome shotgun (WGS) entry which is preliminary data.</text>
</comment>
<evidence type="ECO:0000256" key="6">
    <source>
        <dbReference type="ARBA" id="ARBA00023170"/>
    </source>
</evidence>
<dbReference type="GO" id="GO:0007165">
    <property type="term" value="P:signal transduction"/>
    <property type="evidence" value="ECO:0007669"/>
    <property type="project" value="UniProtKB-KW"/>
</dbReference>
<keyword evidence="4 8" id="KW-1133">Transmembrane helix</keyword>
<feature type="transmembrane region" description="Helical" evidence="8">
    <location>
        <begin position="69"/>
        <end position="88"/>
    </location>
</feature>
<dbReference type="GO" id="GO:0030425">
    <property type="term" value="C:dendrite"/>
    <property type="evidence" value="ECO:0007669"/>
    <property type="project" value="TreeGrafter"/>
</dbReference>
<comment type="function">
    <text evidence="8">Gustatory receptor which mediates acceptance or avoidance behavior, depending on its substrates.</text>
</comment>
<feature type="transmembrane region" description="Helical" evidence="8">
    <location>
        <begin position="30"/>
        <end position="49"/>
    </location>
</feature>
<comment type="subcellular location">
    <subcellularLocation>
        <location evidence="1 8">Cell membrane</location>
        <topology evidence="1 8">Multi-pass membrane protein</topology>
    </subcellularLocation>
</comment>
<feature type="signal peptide" evidence="9">
    <location>
        <begin position="1"/>
        <end position="17"/>
    </location>
</feature>
<keyword evidence="5 8" id="KW-0472">Membrane</keyword>
<feature type="transmembrane region" description="Helical" evidence="8">
    <location>
        <begin position="333"/>
        <end position="353"/>
    </location>
</feature>
<feature type="transmembrane region" description="Helical" evidence="8">
    <location>
        <begin position="118"/>
        <end position="140"/>
    </location>
</feature>
<evidence type="ECO:0000256" key="2">
    <source>
        <dbReference type="ARBA" id="ARBA00022475"/>
    </source>
</evidence>
<dbReference type="EMBL" id="JABDTM020030290">
    <property type="protein sequence ID" value="KAH0807480.1"/>
    <property type="molecule type" value="Genomic_DNA"/>
</dbReference>
<feature type="transmembrane region" description="Helical" evidence="8">
    <location>
        <begin position="257"/>
        <end position="278"/>
    </location>
</feature>
<accession>A0A8J6GWN5</accession>
<evidence type="ECO:0000256" key="4">
    <source>
        <dbReference type="ARBA" id="ARBA00022989"/>
    </source>
</evidence>
<keyword evidence="2 8" id="KW-1003">Cell membrane</keyword>
<keyword evidence="9" id="KW-0732">Signal</keyword>
<reference evidence="11" key="1">
    <citation type="journal article" date="2020" name="J Insects Food Feed">
        <title>The yellow mealworm (Tenebrio molitor) genome: a resource for the emerging insects as food and feed industry.</title>
        <authorList>
            <person name="Eriksson T."/>
            <person name="Andere A."/>
            <person name="Kelstrup H."/>
            <person name="Emery V."/>
            <person name="Picard C."/>
        </authorList>
    </citation>
    <scope>NUCLEOTIDE SEQUENCE</scope>
    <source>
        <strain evidence="11">Stoneville</strain>
        <tissue evidence="11">Whole head</tissue>
    </source>
</reference>
<keyword evidence="6 8" id="KW-0675">Receptor</keyword>
<evidence type="ECO:0000256" key="1">
    <source>
        <dbReference type="ARBA" id="ARBA00004651"/>
    </source>
</evidence>
<keyword evidence="12" id="KW-1185">Reference proteome</keyword>
<protein>
    <recommendedName>
        <fullName evidence="8">Gustatory receptor</fullName>
    </recommendedName>
</protein>
<comment type="caution">
    <text evidence="8">Lacks conserved residue(s) required for the propagation of feature annotation.</text>
</comment>
<keyword evidence="7 8" id="KW-0807">Transducer</keyword>
<organism evidence="11 12">
    <name type="scientific">Tenebrio molitor</name>
    <name type="common">Yellow mealworm beetle</name>
    <dbReference type="NCBI Taxonomy" id="7067"/>
    <lineage>
        <taxon>Eukaryota</taxon>
        <taxon>Metazoa</taxon>
        <taxon>Ecdysozoa</taxon>
        <taxon>Arthropoda</taxon>
        <taxon>Hexapoda</taxon>
        <taxon>Insecta</taxon>
        <taxon>Pterygota</taxon>
        <taxon>Neoptera</taxon>
        <taxon>Endopterygota</taxon>
        <taxon>Coleoptera</taxon>
        <taxon>Polyphaga</taxon>
        <taxon>Cucujiformia</taxon>
        <taxon>Tenebrionidae</taxon>
        <taxon>Tenebrio</taxon>
    </lineage>
</organism>
<dbReference type="PANTHER" id="PTHR21143">
    <property type="entry name" value="INVERTEBRATE GUSTATORY RECEPTOR"/>
    <property type="match status" value="1"/>
</dbReference>
<keyword evidence="3 8" id="KW-0812">Transmembrane</keyword>
<sequence>MALQVLSFVFKLGKILALTPSSLTIKQESVISKLYNVLILSLLSGGMFVEISEKNFYSELIFVKKVVCIFGDLIIYILNFYSIIVMGLSKKKSWKHLMENLESTEYLVRIQNRKNDRIWYFLGIGLANLYYFASISYMVYVRYDSMGWRYLNHVQGYLDLYQKLIQWVIIKMVWARYKGLKSLLSAYKQKNQNRQFSTDLKRFEYIMSQLKTTVDVFNELFGWPLLLMIASTIIQVLNTIDFIIFYHNERLEPFDSFLVNTFLVTTALVSGTIVLILACDSVVKEAGAVVTLGYDLRCCLKTAQFLDDLKLKKFTNFLEKNLPKFTAANFFHVGRWTILDLFETLITFLIIMIQFGNSARKQQ</sequence>
<comment type="similarity">
    <text evidence="8">Belongs to the insect chemoreceptor superfamily. Gustatory receptor (GR) family.</text>
</comment>
<evidence type="ECO:0000256" key="7">
    <source>
        <dbReference type="ARBA" id="ARBA00023224"/>
    </source>
</evidence>
<dbReference type="Pfam" id="PF08395">
    <property type="entry name" value="7tm_7"/>
    <property type="match status" value="1"/>
</dbReference>